<feature type="signal peptide" evidence="1">
    <location>
        <begin position="1"/>
        <end position="21"/>
    </location>
</feature>
<feature type="chain" id="PRO_5040464144" description="Ubiquitin 3 binding protein But2 C-terminal domain-containing protein" evidence="1">
    <location>
        <begin position="22"/>
        <end position="215"/>
    </location>
</feature>
<name>A0A9P8L9H3_9PEZI</name>
<gene>
    <name evidence="3" type="ORF">GP486_005313</name>
</gene>
<reference evidence="3" key="1">
    <citation type="submission" date="2021-03" db="EMBL/GenBank/DDBJ databases">
        <title>Comparative genomics and phylogenomic investigation of the class Geoglossomycetes provide insights into ecological specialization and systematics.</title>
        <authorList>
            <person name="Melie T."/>
            <person name="Pirro S."/>
            <person name="Miller A.N."/>
            <person name="Quandt A."/>
        </authorList>
    </citation>
    <scope>NUCLEOTIDE SEQUENCE</scope>
    <source>
        <strain evidence="3">CAQ_001_2017</strain>
    </source>
</reference>
<organism evidence="3 4">
    <name type="scientific">Trichoglossum hirsutum</name>
    <dbReference type="NCBI Taxonomy" id="265104"/>
    <lineage>
        <taxon>Eukaryota</taxon>
        <taxon>Fungi</taxon>
        <taxon>Dikarya</taxon>
        <taxon>Ascomycota</taxon>
        <taxon>Pezizomycotina</taxon>
        <taxon>Geoglossomycetes</taxon>
        <taxon>Geoglossales</taxon>
        <taxon>Geoglossaceae</taxon>
        <taxon>Trichoglossum</taxon>
    </lineage>
</organism>
<keyword evidence="4" id="KW-1185">Reference proteome</keyword>
<dbReference type="InterPro" id="IPR018620">
    <property type="entry name" value="Ubiquitin3-bd_protein_But2_C"/>
</dbReference>
<dbReference type="AlphaFoldDB" id="A0A9P8L9H3"/>
<accession>A0A9P8L9H3</accession>
<evidence type="ECO:0000313" key="3">
    <source>
        <dbReference type="EMBL" id="KAH0556898.1"/>
    </source>
</evidence>
<evidence type="ECO:0000313" key="4">
    <source>
        <dbReference type="Proteomes" id="UP000750711"/>
    </source>
</evidence>
<dbReference type="Pfam" id="PF09792">
    <property type="entry name" value="But2"/>
    <property type="match status" value="1"/>
</dbReference>
<evidence type="ECO:0000259" key="2">
    <source>
        <dbReference type="Pfam" id="PF09792"/>
    </source>
</evidence>
<evidence type="ECO:0000256" key="1">
    <source>
        <dbReference type="SAM" id="SignalP"/>
    </source>
</evidence>
<feature type="domain" description="Ubiquitin 3 binding protein But2 C-terminal" evidence="2">
    <location>
        <begin position="51"/>
        <end position="197"/>
    </location>
</feature>
<comment type="caution">
    <text evidence="3">The sequence shown here is derived from an EMBL/GenBank/DDBJ whole genome shotgun (WGS) entry which is preliminary data.</text>
</comment>
<sequence>MLRLLVSLAVAVSLASQLSSSAPSPVSEQLVRTPAGAVIQAPLFGSITTYPSLLKYLDSTSPNFVAPNAILSNRSPFLAHYSGNQISTPFRFDSLIKFTGIPSSAHQCELGWAFPDGWDIEVGGVGLLNVYTVDREAEDDDSWADSPQEVSLWGSTTLRSGGGGIVNSAVCSGTMSFRIEISRDSGRLGHVSFAQSNGPSHWGQPPAGWYLTYQV</sequence>
<proteinExistence type="predicted"/>
<keyword evidence="1" id="KW-0732">Signal</keyword>
<dbReference type="EMBL" id="JAGHQM010000979">
    <property type="protein sequence ID" value="KAH0556898.1"/>
    <property type="molecule type" value="Genomic_DNA"/>
</dbReference>
<protein>
    <recommendedName>
        <fullName evidence="2">Ubiquitin 3 binding protein But2 C-terminal domain-containing protein</fullName>
    </recommendedName>
</protein>
<dbReference type="Proteomes" id="UP000750711">
    <property type="component" value="Unassembled WGS sequence"/>
</dbReference>